<reference evidence="1 2" key="2">
    <citation type="submission" date="2016-08" db="EMBL/GenBank/DDBJ databases">
        <title>Pervasive Adenine N6-methylation of Active Genes in Fungi.</title>
        <authorList>
            <consortium name="DOE Joint Genome Institute"/>
            <person name="Mondo S.J."/>
            <person name="Dannebaum R.O."/>
            <person name="Kuo R.C."/>
            <person name="Labutti K."/>
            <person name="Haridas S."/>
            <person name="Kuo A."/>
            <person name="Salamov A."/>
            <person name="Ahrendt S.R."/>
            <person name="Lipzen A."/>
            <person name="Sullivan W."/>
            <person name="Andreopoulos W.B."/>
            <person name="Clum A."/>
            <person name="Lindquist E."/>
            <person name="Daum C."/>
            <person name="Ramamoorthy G.K."/>
            <person name="Gryganskyi A."/>
            <person name="Culley D."/>
            <person name="Magnuson J.K."/>
            <person name="James T.Y."/>
            <person name="O'Malley M.A."/>
            <person name="Stajich J.E."/>
            <person name="Spatafora J.W."/>
            <person name="Visel A."/>
            <person name="Grigoriev I.V."/>
        </authorList>
    </citation>
    <scope>NUCLEOTIDE SEQUENCE [LARGE SCALE GENOMIC DNA]</scope>
    <source>
        <strain evidence="2">finn</strain>
    </source>
</reference>
<comment type="caution">
    <text evidence="1">The sequence shown here is derived from an EMBL/GenBank/DDBJ whole genome shotgun (WGS) entry which is preliminary data.</text>
</comment>
<keyword evidence="2" id="KW-1185">Reference proteome</keyword>
<sequence length="58" mass="6884">MKLEILYGLYFLKKRDYRKILIPLLMKSDVMTKTAQLSDIDEELYMVSKVNDDPEPKC</sequence>
<dbReference type="InterPro" id="IPR045864">
    <property type="entry name" value="aa-tRNA-synth_II/BPL/LPL"/>
</dbReference>
<accession>A0A1Y1UUE4</accession>
<dbReference type="Gene3D" id="3.30.930.10">
    <property type="entry name" value="Bira Bifunctional Protein, Domain 2"/>
    <property type="match status" value="1"/>
</dbReference>
<reference evidence="1 2" key="1">
    <citation type="submission" date="2016-08" db="EMBL/GenBank/DDBJ databases">
        <title>Genomes of anaerobic fungi encode conserved fungal cellulosomes for biomass hydrolysis.</title>
        <authorList>
            <consortium name="DOE Joint Genome Institute"/>
            <person name="Haitjema C.H."/>
            <person name="Gilmore S.P."/>
            <person name="Henske J.K."/>
            <person name="Solomon K.V."/>
            <person name="De Groot R."/>
            <person name="Kuo A."/>
            <person name="Mondo S.J."/>
            <person name="Salamov A.A."/>
            <person name="Labutti K."/>
            <person name="Zhao Z."/>
            <person name="Chiniquy J."/>
            <person name="Barry K."/>
            <person name="Brewer H.M."/>
            <person name="Purvine S.O."/>
            <person name="Wright A.T."/>
            <person name="Boxma B."/>
            <person name="Van Alen T."/>
            <person name="Hackstein J.H."/>
            <person name="Baker S.E."/>
            <person name="Grigoriev I.V."/>
            <person name="O'Malley M.A."/>
        </authorList>
    </citation>
    <scope>NUCLEOTIDE SEQUENCE [LARGE SCALE GENOMIC DNA]</scope>
    <source>
        <strain evidence="2">finn</strain>
    </source>
</reference>
<evidence type="ECO:0000313" key="2">
    <source>
        <dbReference type="Proteomes" id="UP000193719"/>
    </source>
</evidence>
<name>A0A1Y1UUE4_9FUNG</name>
<dbReference type="Proteomes" id="UP000193719">
    <property type="component" value="Unassembled WGS sequence"/>
</dbReference>
<dbReference type="SUPFAM" id="SSF55681">
    <property type="entry name" value="Class II aaRS and biotin synthetases"/>
    <property type="match status" value="1"/>
</dbReference>
<evidence type="ECO:0000313" key="1">
    <source>
        <dbReference type="EMBL" id="ORX41612.1"/>
    </source>
</evidence>
<protein>
    <submittedName>
        <fullName evidence="1">Uncharacterized protein</fullName>
    </submittedName>
</protein>
<dbReference type="AlphaFoldDB" id="A0A1Y1UUE4"/>
<dbReference type="STRING" id="1754191.A0A1Y1UUE4"/>
<gene>
    <name evidence="1" type="ORF">BCR36DRAFT_587893</name>
</gene>
<dbReference type="EMBL" id="MCFH01000082">
    <property type="protein sequence ID" value="ORX41612.1"/>
    <property type="molecule type" value="Genomic_DNA"/>
</dbReference>
<organism evidence="1 2">
    <name type="scientific">Piromyces finnis</name>
    <dbReference type="NCBI Taxonomy" id="1754191"/>
    <lineage>
        <taxon>Eukaryota</taxon>
        <taxon>Fungi</taxon>
        <taxon>Fungi incertae sedis</taxon>
        <taxon>Chytridiomycota</taxon>
        <taxon>Chytridiomycota incertae sedis</taxon>
        <taxon>Neocallimastigomycetes</taxon>
        <taxon>Neocallimastigales</taxon>
        <taxon>Neocallimastigaceae</taxon>
        <taxon>Piromyces</taxon>
    </lineage>
</organism>
<proteinExistence type="predicted"/>